<reference evidence="2" key="1">
    <citation type="journal article" date="2019" name="Int. J. Syst. Evol. Microbiol.">
        <title>The Global Catalogue of Microorganisms (GCM) 10K type strain sequencing project: providing services to taxonomists for standard genome sequencing and annotation.</title>
        <authorList>
            <consortium name="The Broad Institute Genomics Platform"/>
            <consortium name="The Broad Institute Genome Sequencing Center for Infectious Disease"/>
            <person name="Wu L."/>
            <person name="Ma J."/>
        </authorList>
    </citation>
    <scope>NUCLEOTIDE SEQUENCE [LARGE SCALE GENOMIC DNA]</scope>
    <source>
        <strain evidence="2">CGMCC 1.10759</strain>
    </source>
</reference>
<name>A0ABV8SZM5_9GAMM</name>
<organism evidence="1 2">
    <name type="scientific">Steroidobacter flavus</name>
    <dbReference type="NCBI Taxonomy" id="1842136"/>
    <lineage>
        <taxon>Bacteria</taxon>
        <taxon>Pseudomonadati</taxon>
        <taxon>Pseudomonadota</taxon>
        <taxon>Gammaproteobacteria</taxon>
        <taxon>Steroidobacterales</taxon>
        <taxon>Steroidobacteraceae</taxon>
        <taxon>Steroidobacter</taxon>
    </lineage>
</organism>
<gene>
    <name evidence="1" type="ORF">ACFPN2_22850</name>
</gene>
<dbReference type="RefSeq" id="WP_380600922.1">
    <property type="nucleotide sequence ID" value="NZ_JBHSDU010000014.1"/>
</dbReference>
<protein>
    <submittedName>
        <fullName evidence="1">Uncharacterized protein</fullName>
    </submittedName>
</protein>
<evidence type="ECO:0000313" key="2">
    <source>
        <dbReference type="Proteomes" id="UP001595904"/>
    </source>
</evidence>
<keyword evidence="2" id="KW-1185">Reference proteome</keyword>
<accession>A0ABV8SZM5</accession>
<comment type="caution">
    <text evidence="1">The sequence shown here is derived from an EMBL/GenBank/DDBJ whole genome shotgun (WGS) entry which is preliminary data.</text>
</comment>
<dbReference type="Proteomes" id="UP001595904">
    <property type="component" value="Unassembled WGS sequence"/>
</dbReference>
<dbReference type="EMBL" id="JBHSDU010000014">
    <property type="protein sequence ID" value="MFC4311939.1"/>
    <property type="molecule type" value="Genomic_DNA"/>
</dbReference>
<proteinExistence type="predicted"/>
<sequence>MSDQEDSVRERLNGQVRRLQKAAAVLACIQYVAEYEEEFKFSLADAVSVVVEMIDDVTDAVSFIASEAADIEVRP</sequence>
<evidence type="ECO:0000313" key="1">
    <source>
        <dbReference type="EMBL" id="MFC4311939.1"/>
    </source>
</evidence>